<accession>A0A0F9B5I3</accession>
<feature type="domain" description="Peptidase M56" evidence="2">
    <location>
        <begin position="150"/>
        <end position="253"/>
    </location>
</feature>
<evidence type="ECO:0000313" key="3">
    <source>
        <dbReference type="EMBL" id="KKK79836.1"/>
    </source>
</evidence>
<feature type="transmembrane region" description="Helical" evidence="1">
    <location>
        <begin position="6"/>
        <end position="22"/>
    </location>
</feature>
<proteinExistence type="predicted"/>
<comment type="caution">
    <text evidence="3">The sequence shown here is derived from an EMBL/GenBank/DDBJ whole genome shotgun (WGS) entry which is preliminary data.</text>
</comment>
<evidence type="ECO:0000256" key="1">
    <source>
        <dbReference type="SAM" id="Phobius"/>
    </source>
</evidence>
<feature type="transmembrane region" description="Helical" evidence="1">
    <location>
        <begin position="92"/>
        <end position="110"/>
    </location>
</feature>
<evidence type="ECO:0000259" key="2">
    <source>
        <dbReference type="Pfam" id="PF05569"/>
    </source>
</evidence>
<organism evidence="3">
    <name type="scientific">marine sediment metagenome</name>
    <dbReference type="NCBI Taxonomy" id="412755"/>
    <lineage>
        <taxon>unclassified sequences</taxon>
        <taxon>metagenomes</taxon>
        <taxon>ecological metagenomes</taxon>
    </lineage>
</organism>
<keyword evidence="1" id="KW-0812">Transmembrane</keyword>
<dbReference type="PANTHER" id="PTHR34978:SF3">
    <property type="entry name" value="SLR0241 PROTEIN"/>
    <property type="match status" value="1"/>
</dbReference>
<name>A0A0F9B5I3_9ZZZZ</name>
<keyword evidence="1" id="KW-1133">Transmembrane helix</keyword>
<dbReference type="InterPro" id="IPR008756">
    <property type="entry name" value="Peptidase_M56"/>
</dbReference>
<keyword evidence="1" id="KW-0472">Membrane</keyword>
<sequence>MTTYIVEGIVFQAIFLGIYLIFLRKETFFQWNRIYLLSTVLLAFLLPFVEIPLLETQVIVPRQIQDLSPVFIGAAPVAASAPVASGSLPSSFWWVALYLVGMIFTLGILFRKYQEVNRYFRFKRKGDQRIITIPNSDAAFTFLNTIFLGENMDAETHQHILAHEEVHVSQRHGLDLLFFEGLRVLLWFNPLIYGYQRSMGELHEYIADATAVRHTEPRSYYNQLLNTAFGSQKISFINTFFNQSLIKKRIVMLQKHSKTTAKWKYLLLIPVLAGMLTYVGCSTDNNPENNQSETLEQQISDLQATIEAKGELSEKEKRDIISLATSTLSKKTGSKANISVSMNDYAGDDPNTD</sequence>
<dbReference type="EMBL" id="LAZR01053850">
    <property type="protein sequence ID" value="KKK79836.1"/>
    <property type="molecule type" value="Genomic_DNA"/>
</dbReference>
<dbReference type="AlphaFoldDB" id="A0A0F9B5I3"/>
<dbReference type="PANTHER" id="PTHR34978">
    <property type="entry name" value="POSSIBLE SENSOR-TRANSDUCER PROTEIN BLAR"/>
    <property type="match status" value="1"/>
</dbReference>
<protein>
    <recommendedName>
        <fullName evidence="2">Peptidase M56 domain-containing protein</fullName>
    </recommendedName>
</protein>
<feature type="transmembrane region" description="Helical" evidence="1">
    <location>
        <begin position="34"/>
        <end position="54"/>
    </location>
</feature>
<feature type="non-terminal residue" evidence="3">
    <location>
        <position position="353"/>
    </location>
</feature>
<dbReference type="InterPro" id="IPR052173">
    <property type="entry name" value="Beta-lactam_resp_regulator"/>
</dbReference>
<gene>
    <name evidence="3" type="ORF">LCGC14_2829520</name>
</gene>
<dbReference type="Pfam" id="PF05569">
    <property type="entry name" value="Peptidase_M56"/>
    <property type="match status" value="1"/>
</dbReference>
<reference evidence="3" key="1">
    <citation type="journal article" date="2015" name="Nature">
        <title>Complex archaea that bridge the gap between prokaryotes and eukaryotes.</title>
        <authorList>
            <person name="Spang A."/>
            <person name="Saw J.H."/>
            <person name="Jorgensen S.L."/>
            <person name="Zaremba-Niedzwiedzka K."/>
            <person name="Martijn J."/>
            <person name="Lind A.E."/>
            <person name="van Eijk R."/>
            <person name="Schleper C."/>
            <person name="Guy L."/>
            <person name="Ettema T.J."/>
        </authorList>
    </citation>
    <scope>NUCLEOTIDE SEQUENCE</scope>
</reference>